<name>A0A975DAV4_9GAMM</name>
<proteinExistence type="predicted"/>
<reference evidence="1" key="1">
    <citation type="submission" date="2021-03" db="EMBL/GenBank/DDBJ databases">
        <title>Description of Psychrosphaera ytuae sp. nov. isolated from deep sea sediment of South China Sea.</title>
        <authorList>
            <person name="Zhang J."/>
            <person name="Xu X.-D."/>
        </authorList>
    </citation>
    <scope>NUCLEOTIDE SEQUENCE</scope>
    <source>
        <strain evidence="1">MTZ26</strain>
    </source>
</reference>
<organism evidence="1 2">
    <name type="scientific">Psychrosphaera ytuae</name>
    <dbReference type="NCBI Taxonomy" id="2820710"/>
    <lineage>
        <taxon>Bacteria</taxon>
        <taxon>Pseudomonadati</taxon>
        <taxon>Pseudomonadota</taxon>
        <taxon>Gammaproteobacteria</taxon>
        <taxon>Alteromonadales</taxon>
        <taxon>Pseudoalteromonadaceae</taxon>
        <taxon>Psychrosphaera</taxon>
    </lineage>
</organism>
<dbReference type="EMBL" id="CP072110">
    <property type="protein sequence ID" value="QTH63543.1"/>
    <property type="molecule type" value="Genomic_DNA"/>
</dbReference>
<evidence type="ECO:0000313" key="1">
    <source>
        <dbReference type="EMBL" id="QTH63543.1"/>
    </source>
</evidence>
<dbReference type="KEGG" id="psym:J1N51_12560"/>
<dbReference type="Proteomes" id="UP000682739">
    <property type="component" value="Chromosome"/>
</dbReference>
<dbReference type="AlphaFoldDB" id="A0A975DAV4"/>
<protein>
    <submittedName>
        <fullName evidence="1">Uncharacterized protein</fullName>
    </submittedName>
</protein>
<keyword evidence="2" id="KW-1185">Reference proteome</keyword>
<sequence>MSLANDWQQQDFSVEASLAQNSTKFYQSRINQTALRSRIHTVQLYDGFGISGNLAASLERFAGLEGEQQSEFSYDAGLGSRLFLSPISSVDVAASFSDRYQILSVDEARYQSSDSPLVNSEQRTVVASWQLGSATQLRSLNLTFRHRNDEKTSAVSSRLFKSEQSNDLGARFTNRISEDTNLVINVGHSKYDLGFQSGTKKPDITDALVGFATDYFGNSSLEVLVGISKRSETERQASSDVFSWQLINVLSLSESSSLQISTKRQLTSSPNPVFLDAQLSDLEVDFDWRFLEDWSVTAQMQVANLEFGDGSTADMLALRTNLGWRLNEYLTLSSYVKYEDFDGEQTRFIHAGTNAGMSISWEFY</sequence>
<gene>
    <name evidence="1" type="ORF">J1N51_12560</name>
</gene>
<evidence type="ECO:0000313" key="2">
    <source>
        <dbReference type="Proteomes" id="UP000682739"/>
    </source>
</evidence>
<accession>A0A975DAV4</accession>
<dbReference type="RefSeq" id="WP_208831599.1">
    <property type="nucleotide sequence ID" value="NZ_CP072110.1"/>
</dbReference>